<protein>
    <submittedName>
        <fullName evidence="1">Uncharacterized protein</fullName>
    </submittedName>
</protein>
<evidence type="ECO:0000313" key="2">
    <source>
        <dbReference type="Proteomes" id="UP001054902"/>
    </source>
</evidence>
<dbReference type="Pfam" id="PF13306">
    <property type="entry name" value="LRR_5"/>
    <property type="match status" value="1"/>
</dbReference>
<keyword evidence="2" id="KW-1185">Reference proteome</keyword>
<dbReference type="InterPro" id="IPR032675">
    <property type="entry name" value="LRR_dom_sf"/>
</dbReference>
<organism evidence="1 2">
    <name type="scientific">Chaetoceros tenuissimus</name>
    <dbReference type="NCBI Taxonomy" id="426638"/>
    <lineage>
        <taxon>Eukaryota</taxon>
        <taxon>Sar</taxon>
        <taxon>Stramenopiles</taxon>
        <taxon>Ochrophyta</taxon>
        <taxon>Bacillariophyta</taxon>
        <taxon>Coscinodiscophyceae</taxon>
        <taxon>Chaetocerotophycidae</taxon>
        <taxon>Chaetocerotales</taxon>
        <taxon>Chaetocerotaceae</taxon>
        <taxon>Chaetoceros</taxon>
    </lineage>
</organism>
<accession>A0AAD3D5V5</accession>
<name>A0AAD3D5V5_9STRA</name>
<sequence length="194" mass="22290">MPREYLEFVKLSRNIEFIGRKAFQWCESLLSLFIPSSCREVGPAVVDGCKKLSIFSFPQDAVFSSNDSSLIEGTLFIKAFPLPREVTETINRAKELGRISLDLNPSQICPKEVAEWMKSINEGEEHELHCICSSSYPHFENIYAAVKEHRLAAMNTPNKARITPLQYLAQNPFAYFEEMSLLKRYIRKQMGEEM</sequence>
<dbReference type="EMBL" id="BLLK01000057">
    <property type="protein sequence ID" value="GFH57100.1"/>
    <property type="molecule type" value="Genomic_DNA"/>
</dbReference>
<gene>
    <name evidence="1" type="ORF">CTEN210_13576</name>
</gene>
<reference evidence="1 2" key="1">
    <citation type="journal article" date="2021" name="Sci. Rep.">
        <title>The genome of the diatom Chaetoceros tenuissimus carries an ancient integrated fragment of an extant virus.</title>
        <authorList>
            <person name="Hongo Y."/>
            <person name="Kimura K."/>
            <person name="Takaki Y."/>
            <person name="Yoshida Y."/>
            <person name="Baba S."/>
            <person name="Kobayashi G."/>
            <person name="Nagasaki K."/>
            <person name="Hano T."/>
            <person name="Tomaru Y."/>
        </authorList>
    </citation>
    <scope>NUCLEOTIDE SEQUENCE [LARGE SCALE GENOMIC DNA]</scope>
    <source>
        <strain evidence="1 2">NIES-3715</strain>
    </source>
</reference>
<dbReference type="InterPro" id="IPR026906">
    <property type="entry name" value="LRR_5"/>
</dbReference>
<evidence type="ECO:0000313" key="1">
    <source>
        <dbReference type="EMBL" id="GFH57100.1"/>
    </source>
</evidence>
<comment type="caution">
    <text evidence="1">The sequence shown here is derived from an EMBL/GenBank/DDBJ whole genome shotgun (WGS) entry which is preliminary data.</text>
</comment>
<dbReference type="Proteomes" id="UP001054902">
    <property type="component" value="Unassembled WGS sequence"/>
</dbReference>
<proteinExistence type="predicted"/>
<dbReference type="Gene3D" id="3.80.10.10">
    <property type="entry name" value="Ribonuclease Inhibitor"/>
    <property type="match status" value="1"/>
</dbReference>
<dbReference type="AlphaFoldDB" id="A0AAD3D5V5"/>